<proteinExistence type="predicted"/>
<dbReference type="GeneTree" id="ENSGT01120000271815"/>
<protein>
    <submittedName>
        <fullName evidence="1">Uncharacterized protein</fullName>
    </submittedName>
</protein>
<keyword evidence="2" id="KW-1185">Reference proteome</keyword>
<organism evidence="1 2">
    <name type="scientific">Macaca fascicularis</name>
    <name type="common">Crab-eating macaque</name>
    <name type="synonym">Cynomolgus monkey</name>
    <dbReference type="NCBI Taxonomy" id="9541"/>
    <lineage>
        <taxon>Eukaryota</taxon>
        <taxon>Metazoa</taxon>
        <taxon>Chordata</taxon>
        <taxon>Craniata</taxon>
        <taxon>Vertebrata</taxon>
        <taxon>Euteleostomi</taxon>
        <taxon>Mammalia</taxon>
        <taxon>Eutheria</taxon>
        <taxon>Euarchontoglires</taxon>
        <taxon>Primates</taxon>
        <taxon>Haplorrhini</taxon>
        <taxon>Catarrhini</taxon>
        <taxon>Cercopithecidae</taxon>
        <taxon>Cercopithecinae</taxon>
        <taxon>Macaca</taxon>
    </lineage>
</organism>
<reference evidence="1" key="3">
    <citation type="submission" date="2025-09" db="UniProtKB">
        <authorList>
            <consortium name="Ensembl"/>
        </authorList>
    </citation>
    <scope>IDENTIFICATION</scope>
</reference>
<dbReference type="PRINTS" id="PR02045">
    <property type="entry name" value="F138DOMAIN"/>
</dbReference>
<dbReference type="PANTHER" id="PTHR12138">
    <property type="entry name" value="PRIMATE-EXPANDED PROTEIN FAMILY"/>
    <property type="match status" value="1"/>
</dbReference>
<name>A0A7N9CUV9_MACFA</name>
<sequence>IKHISGKGTSCTTLGTTKHSVFYINVAARSPSSNYNSLALSPRLEYSGTISAHCNLRLPGSSDSPASASRVSGITGACHHTQLIFVFLVETRFCHVGQAGLELLTSGDPPASASQNASVPPHPALSSIFKWQKSFSRPVKSPGCSEELWGFCERSRKNAVGSVLVDVCTVPSCERAAHM</sequence>
<evidence type="ECO:0000313" key="2">
    <source>
        <dbReference type="Proteomes" id="UP000233100"/>
    </source>
</evidence>
<evidence type="ECO:0000313" key="1">
    <source>
        <dbReference type="Ensembl" id="ENSMFAP00000054439.1"/>
    </source>
</evidence>
<dbReference type="Ensembl" id="ENSMFAT00000087552.1">
    <property type="protein sequence ID" value="ENSMFAP00000054439.1"/>
    <property type="gene ID" value="ENSMFAG00000050922.1"/>
</dbReference>
<dbReference type="AlphaFoldDB" id="A0A7N9CUV9"/>
<dbReference type="PANTHER" id="PTHR12138:SF133">
    <property type="entry name" value="SECRETED PROTEIN"/>
    <property type="match status" value="1"/>
</dbReference>
<dbReference type="Proteomes" id="UP000233100">
    <property type="component" value="Chromosome 3"/>
</dbReference>
<reference evidence="1 2" key="1">
    <citation type="submission" date="2013-03" db="EMBL/GenBank/DDBJ databases">
        <authorList>
            <person name="Warren W."/>
            <person name="Wilson R.K."/>
        </authorList>
    </citation>
    <scope>NUCLEOTIDE SEQUENCE</scope>
</reference>
<reference evidence="1" key="2">
    <citation type="submission" date="2025-08" db="UniProtKB">
        <authorList>
            <consortium name="Ensembl"/>
        </authorList>
    </citation>
    <scope>IDENTIFICATION</scope>
</reference>
<accession>A0A7N9CUV9</accession>